<evidence type="ECO:0000313" key="2">
    <source>
        <dbReference type="EMBL" id="GFY50643.1"/>
    </source>
</evidence>
<evidence type="ECO:0000256" key="1">
    <source>
        <dbReference type="SAM" id="MobiDB-lite"/>
    </source>
</evidence>
<feature type="compositionally biased region" description="Basic and acidic residues" evidence="1">
    <location>
        <begin position="30"/>
        <end position="44"/>
    </location>
</feature>
<comment type="caution">
    <text evidence="2">The sequence shown here is derived from an EMBL/GenBank/DDBJ whole genome shotgun (WGS) entry which is preliminary data.</text>
</comment>
<dbReference type="Proteomes" id="UP000886998">
    <property type="component" value="Unassembled WGS sequence"/>
</dbReference>
<reference evidence="2" key="1">
    <citation type="submission" date="2020-08" db="EMBL/GenBank/DDBJ databases">
        <title>Multicomponent nature underlies the extraordinary mechanical properties of spider dragline silk.</title>
        <authorList>
            <person name="Kono N."/>
            <person name="Nakamura H."/>
            <person name="Mori M."/>
            <person name="Yoshida Y."/>
            <person name="Ohtoshi R."/>
            <person name="Malay A.D."/>
            <person name="Moran D.A.P."/>
            <person name="Tomita M."/>
            <person name="Numata K."/>
            <person name="Arakawa K."/>
        </authorList>
    </citation>
    <scope>NUCLEOTIDE SEQUENCE</scope>
</reference>
<gene>
    <name evidence="2" type="ORF">TNIN_379731</name>
</gene>
<proteinExistence type="predicted"/>
<keyword evidence="3" id="KW-1185">Reference proteome</keyword>
<evidence type="ECO:0000313" key="3">
    <source>
        <dbReference type="Proteomes" id="UP000886998"/>
    </source>
</evidence>
<sequence>MNEAQEGHCSSRANLVTEAAVSFGPSGDIGHLRGETHHRTEVRFGQKTRPSEYTTAKTITIRAREVFRRIFVRCTEDMLKSKMMHLALSDVSIKAALTTKQEFIS</sequence>
<accession>A0A8X7C1F0</accession>
<dbReference type="EMBL" id="BMAV01007617">
    <property type="protein sequence ID" value="GFY50643.1"/>
    <property type="molecule type" value="Genomic_DNA"/>
</dbReference>
<protein>
    <submittedName>
        <fullName evidence="2">Uncharacterized protein</fullName>
    </submittedName>
</protein>
<name>A0A8X7C1F0_9ARAC</name>
<dbReference type="AlphaFoldDB" id="A0A8X7C1F0"/>
<feature type="region of interest" description="Disordered" evidence="1">
    <location>
        <begin position="27"/>
        <end position="50"/>
    </location>
</feature>
<organism evidence="2 3">
    <name type="scientific">Trichonephila inaurata madagascariensis</name>
    <dbReference type="NCBI Taxonomy" id="2747483"/>
    <lineage>
        <taxon>Eukaryota</taxon>
        <taxon>Metazoa</taxon>
        <taxon>Ecdysozoa</taxon>
        <taxon>Arthropoda</taxon>
        <taxon>Chelicerata</taxon>
        <taxon>Arachnida</taxon>
        <taxon>Araneae</taxon>
        <taxon>Araneomorphae</taxon>
        <taxon>Entelegynae</taxon>
        <taxon>Araneoidea</taxon>
        <taxon>Nephilidae</taxon>
        <taxon>Trichonephila</taxon>
        <taxon>Trichonephila inaurata</taxon>
    </lineage>
</organism>